<dbReference type="PANTHER" id="PTHR31003:SF22">
    <property type="entry name" value="TRANSCRIPTION FACTOR HHO5"/>
    <property type="match status" value="1"/>
</dbReference>
<dbReference type="GO" id="GO:0005634">
    <property type="term" value="C:nucleus"/>
    <property type="evidence" value="ECO:0007669"/>
    <property type="project" value="UniProtKB-SubCell"/>
</dbReference>
<dbReference type="GO" id="GO:0003677">
    <property type="term" value="F:DNA binding"/>
    <property type="evidence" value="ECO:0007669"/>
    <property type="project" value="UniProtKB-KW"/>
</dbReference>
<dbReference type="EMBL" id="NKQK01000027">
    <property type="protein sequence ID" value="PSR87997.1"/>
    <property type="molecule type" value="Genomic_DNA"/>
</dbReference>
<evidence type="ECO:0000313" key="2">
    <source>
        <dbReference type="EMBL" id="PSR87997.1"/>
    </source>
</evidence>
<dbReference type="Gramene" id="PSR87997">
    <property type="protein sequence ID" value="PSR87997"/>
    <property type="gene ID" value="CEY00_Acc31027"/>
</dbReference>
<dbReference type="InterPro" id="IPR044787">
    <property type="entry name" value="HHO5-like"/>
</dbReference>
<comment type="caution">
    <text evidence="2">The sequence shown here is derived from an EMBL/GenBank/DDBJ whole genome shotgun (WGS) entry which is preliminary data.</text>
</comment>
<feature type="region of interest" description="Disordered" evidence="1">
    <location>
        <begin position="151"/>
        <end position="186"/>
    </location>
</feature>
<organism evidence="2 3">
    <name type="scientific">Actinidia chinensis var. chinensis</name>
    <name type="common">Chinese soft-hair kiwi</name>
    <dbReference type="NCBI Taxonomy" id="1590841"/>
    <lineage>
        <taxon>Eukaryota</taxon>
        <taxon>Viridiplantae</taxon>
        <taxon>Streptophyta</taxon>
        <taxon>Embryophyta</taxon>
        <taxon>Tracheophyta</taxon>
        <taxon>Spermatophyta</taxon>
        <taxon>Magnoliopsida</taxon>
        <taxon>eudicotyledons</taxon>
        <taxon>Gunneridae</taxon>
        <taxon>Pentapetalae</taxon>
        <taxon>asterids</taxon>
        <taxon>Ericales</taxon>
        <taxon>Actinidiaceae</taxon>
        <taxon>Actinidia</taxon>
    </lineage>
</organism>
<dbReference type="GO" id="GO:0003700">
    <property type="term" value="F:DNA-binding transcription factor activity"/>
    <property type="evidence" value="ECO:0007669"/>
    <property type="project" value="InterPro"/>
</dbReference>
<feature type="region of interest" description="Disordered" evidence="1">
    <location>
        <begin position="425"/>
        <end position="451"/>
    </location>
</feature>
<dbReference type="OrthoDB" id="10496977at2759"/>
<feature type="compositionally biased region" description="Low complexity" evidence="1">
    <location>
        <begin position="429"/>
        <end position="441"/>
    </location>
</feature>
<name>A0A2R6PB30_ACTCC</name>
<dbReference type="PANTHER" id="PTHR31003">
    <property type="entry name" value="MYB FAMILY TRANSCRIPTION FACTOR"/>
    <property type="match status" value="1"/>
</dbReference>
<evidence type="ECO:0000256" key="1">
    <source>
        <dbReference type="SAM" id="MobiDB-lite"/>
    </source>
</evidence>
<reference evidence="3" key="2">
    <citation type="journal article" date="2018" name="BMC Genomics">
        <title>A manually annotated Actinidia chinensis var. chinensis (kiwifruit) genome highlights the challenges associated with draft genomes and gene prediction in plants.</title>
        <authorList>
            <person name="Pilkington S.M."/>
            <person name="Crowhurst R."/>
            <person name="Hilario E."/>
            <person name="Nardozza S."/>
            <person name="Fraser L."/>
            <person name="Peng Y."/>
            <person name="Gunaseelan K."/>
            <person name="Simpson R."/>
            <person name="Tahir J."/>
            <person name="Deroles S.C."/>
            <person name="Templeton K."/>
            <person name="Luo Z."/>
            <person name="Davy M."/>
            <person name="Cheng C."/>
            <person name="McNeilage M."/>
            <person name="Scaglione D."/>
            <person name="Liu Y."/>
            <person name="Zhang Q."/>
            <person name="Datson P."/>
            <person name="De Silva N."/>
            <person name="Gardiner S.E."/>
            <person name="Bassett H."/>
            <person name="Chagne D."/>
            <person name="McCallum J."/>
            <person name="Dzierzon H."/>
            <person name="Deng C."/>
            <person name="Wang Y.Y."/>
            <person name="Barron L."/>
            <person name="Manako K."/>
            <person name="Bowen J."/>
            <person name="Foster T.M."/>
            <person name="Erridge Z.A."/>
            <person name="Tiffin H."/>
            <person name="Waite C.N."/>
            <person name="Davies K.M."/>
            <person name="Grierson E.P."/>
            <person name="Laing W.A."/>
            <person name="Kirk R."/>
            <person name="Chen X."/>
            <person name="Wood M."/>
            <person name="Montefiori M."/>
            <person name="Brummell D.A."/>
            <person name="Schwinn K.E."/>
            <person name="Catanach A."/>
            <person name="Fullerton C."/>
            <person name="Li D."/>
            <person name="Meiyalaghan S."/>
            <person name="Nieuwenhuizen N."/>
            <person name="Read N."/>
            <person name="Prakash R."/>
            <person name="Hunter D."/>
            <person name="Zhang H."/>
            <person name="McKenzie M."/>
            <person name="Knabel M."/>
            <person name="Harris A."/>
            <person name="Allan A.C."/>
            <person name="Gleave A."/>
            <person name="Chen A."/>
            <person name="Janssen B.J."/>
            <person name="Plunkett B."/>
            <person name="Ampomah-Dwamena C."/>
            <person name="Voogd C."/>
            <person name="Leif D."/>
            <person name="Lafferty D."/>
            <person name="Souleyre E.J.F."/>
            <person name="Varkonyi-Gasic E."/>
            <person name="Gambi F."/>
            <person name="Hanley J."/>
            <person name="Yao J.L."/>
            <person name="Cheung J."/>
            <person name="David K.M."/>
            <person name="Warren B."/>
            <person name="Marsh K."/>
            <person name="Snowden K.C."/>
            <person name="Lin-Wang K."/>
            <person name="Brian L."/>
            <person name="Martinez-Sanchez M."/>
            <person name="Wang M."/>
            <person name="Ileperuma N."/>
            <person name="Macnee N."/>
            <person name="Campin R."/>
            <person name="McAtee P."/>
            <person name="Drummond R.S.M."/>
            <person name="Espley R.V."/>
            <person name="Ireland H.S."/>
            <person name="Wu R."/>
            <person name="Atkinson R.G."/>
            <person name="Karunairetnam S."/>
            <person name="Bulley S."/>
            <person name="Chunkath S."/>
            <person name="Hanley Z."/>
            <person name="Storey R."/>
            <person name="Thrimawithana A.H."/>
            <person name="Thomson S."/>
            <person name="David C."/>
            <person name="Testolin R."/>
            <person name="Huang H."/>
            <person name="Hellens R.P."/>
            <person name="Schaffer R.J."/>
        </authorList>
    </citation>
    <scope>NUCLEOTIDE SEQUENCE [LARGE SCALE GENOMIC DNA]</scope>
    <source>
        <strain evidence="3">cv. Red5</strain>
    </source>
</reference>
<accession>A0A2R6PB30</accession>
<dbReference type="Gene3D" id="1.10.10.60">
    <property type="entry name" value="Homeodomain-like"/>
    <property type="match status" value="1"/>
</dbReference>
<feature type="compositionally biased region" description="Low complexity" evidence="1">
    <location>
        <begin position="157"/>
        <end position="166"/>
    </location>
</feature>
<dbReference type="InParanoid" id="A0A2R6PB30"/>
<evidence type="ECO:0000313" key="3">
    <source>
        <dbReference type="Proteomes" id="UP000241394"/>
    </source>
</evidence>
<feature type="region of interest" description="Disordered" evidence="1">
    <location>
        <begin position="330"/>
        <end position="351"/>
    </location>
</feature>
<keyword evidence="3" id="KW-1185">Reference proteome</keyword>
<reference evidence="2 3" key="1">
    <citation type="submission" date="2017-07" db="EMBL/GenBank/DDBJ databases">
        <title>An improved, manually edited Actinidia chinensis var. chinensis (kiwifruit) genome highlights the challenges associated with draft genomes and gene prediction in plants.</title>
        <authorList>
            <person name="Pilkington S."/>
            <person name="Crowhurst R."/>
            <person name="Hilario E."/>
            <person name="Nardozza S."/>
            <person name="Fraser L."/>
            <person name="Peng Y."/>
            <person name="Gunaseelan K."/>
            <person name="Simpson R."/>
            <person name="Tahir J."/>
            <person name="Deroles S."/>
            <person name="Templeton K."/>
            <person name="Luo Z."/>
            <person name="Davy M."/>
            <person name="Cheng C."/>
            <person name="Mcneilage M."/>
            <person name="Scaglione D."/>
            <person name="Liu Y."/>
            <person name="Zhang Q."/>
            <person name="Datson P."/>
            <person name="De Silva N."/>
            <person name="Gardiner S."/>
            <person name="Bassett H."/>
            <person name="Chagne D."/>
            <person name="Mccallum J."/>
            <person name="Dzierzon H."/>
            <person name="Deng C."/>
            <person name="Wang Y.-Y."/>
            <person name="Barron N."/>
            <person name="Manako K."/>
            <person name="Bowen J."/>
            <person name="Foster T."/>
            <person name="Erridge Z."/>
            <person name="Tiffin H."/>
            <person name="Waite C."/>
            <person name="Davies K."/>
            <person name="Grierson E."/>
            <person name="Laing W."/>
            <person name="Kirk R."/>
            <person name="Chen X."/>
            <person name="Wood M."/>
            <person name="Montefiori M."/>
            <person name="Brummell D."/>
            <person name="Schwinn K."/>
            <person name="Catanach A."/>
            <person name="Fullerton C."/>
            <person name="Li D."/>
            <person name="Meiyalaghan S."/>
            <person name="Nieuwenhuizen N."/>
            <person name="Read N."/>
            <person name="Prakash R."/>
            <person name="Hunter D."/>
            <person name="Zhang H."/>
            <person name="Mckenzie M."/>
            <person name="Knabel M."/>
            <person name="Harris A."/>
            <person name="Allan A."/>
            <person name="Chen A."/>
            <person name="Janssen B."/>
            <person name="Plunkett B."/>
            <person name="Dwamena C."/>
            <person name="Voogd C."/>
            <person name="Leif D."/>
            <person name="Lafferty D."/>
            <person name="Souleyre E."/>
            <person name="Varkonyi-Gasic E."/>
            <person name="Gambi F."/>
            <person name="Hanley J."/>
            <person name="Yao J.-L."/>
            <person name="Cheung J."/>
            <person name="David K."/>
            <person name="Warren B."/>
            <person name="Marsh K."/>
            <person name="Snowden K."/>
            <person name="Lin-Wang K."/>
            <person name="Brian L."/>
            <person name="Martinez-Sanchez M."/>
            <person name="Wang M."/>
            <person name="Ileperuma N."/>
            <person name="Macnee N."/>
            <person name="Campin R."/>
            <person name="Mcatee P."/>
            <person name="Drummond R."/>
            <person name="Espley R."/>
            <person name="Ireland H."/>
            <person name="Wu R."/>
            <person name="Atkinson R."/>
            <person name="Karunairetnam S."/>
            <person name="Bulley S."/>
            <person name="Chunkath S."/>
            <person name="Hanley Z."/>
            <person name="Storey R."/>
            <person name="Thrimawithana A."/>
            <person name="Thomson S."/>
            <person name="David C."/>
            <person name="Testolin R."/>
        </authorList>
    </citation>
    <scope>NUCLEOTIDE SEQUENCE [LARGE SCALE GENOMIC DNA]</scope>
    <source>
        <strain evidence="3">cv. Red5</strain>
        <tissue evidence="2">Young leaf</tissue>
    </source>
</reference>
<feature type="compositionally biased region" description="Low complexity" evidence="1">
    <location>
        <begin position="337"/>
        <end position="348"/>
    </location>
</feature>
<dbReference type="Proteomes" id="UP000241394">
    <property type="component" value="Chromosome LG27"/>
</dbReference>
<proteinExistence type="predicted"/>
<sequence length="617" mass="68235">MGVNSAELNLDLGSIYAPKTISKILADVSEIGDVSEKSSKLNGFEERIQSERTESLPVTEEFMAFKRDYDKGEGAKTSIDLGDKKDWMSSAQLWSTSKVKCENNYADLKNQFSDGSATEKPFQLCNLRNRGGAFLPFKRQSGLRMEADMGLNLEGKSGSSGSGSSSVTDQMKPPNKPNEPEKKRQRRCWSQELHRVFVDALEQLGGAHKNKGWPYIPQLDAYLDTPTVVSLDRLQLSSCLDALTAMLCLVMSRPSSGVGDAELVSWPELGGSAFLIRPELVIVYIIPLQLSLSSHELDQCLPRVSLVLELGLSIDAEGFAPSNPPVVEIGKQRSDSSSDLADPPSEASIFHKPDAERSDGAILPHLNQVSINFIRIVLAVDTLIRQHELSFNASDLLYVYTMVHPKRESVTHLLKDFNELFQNRDEDTTSSSSSFVSSNSSDNEEEGEEVNQLVLNRRRRGTDLVDTLEAMGEDVIAHSFKEGMSDPSAIPDPPPVLQPILAIITPSEVELSLFEAPLLYKCKGKMLVELWKPDFSIAELGKISLARDNYDKQLAKLRPGIYQEGLFACLKELGIPADHPTWSKVAPEVEQLDPTTPYSSLVLPGFDKEKYLKEPTD</sequence>
<protein>
    <submittedName>
        <fullName evidence="2">Myb family transcription factor EFM like</fullName>
    </submittedName>
</protein>
<dbReference type="AlphaFoldDB" id="A0A2R6PB30"/>
<gene>
    <name evidence="2" type="ORF">CEY00_Acc31027</name>
</gene>